<dbReference type="AlphaFoldDB" id="A0AAF5DL71"/>
<feature type="compositionally biased region" description="Basic and acidic residues" evidence="1">
    <location>
        <begin position="161"/>
        <end position="176"/>
    </location>
</feature>
<feature type="compositionally biased region" description="Basic and acidic residues" evidence="1">
    <location>
        <begin position="540"/>
        <end position="554"/>
    </location>
</feature>
<feature type="region of interest" description="Disordered" evidence="1">
    <location>
        <begin position="752"/>
        <end position="791"/>
    </location>
</feature>
<evidence type="ECO:0000256" key="1">
    <source>
        <dbReference type="SAM" id="MobiDB-lite"/>
    </source>
</evidence>
<feature type="compositionally biased region" description="Low complexity" evidence="1">
    <location>
        <begin position="855"/>
        <end position="865"/>
    </location>
</feature>
<proteinExistence type="predicted"/>
<keyword evidence="3" id="KW-1185">Reference proteome</keyword>
<dbReference type="PANTHER" id="PTHR36721:SF1">
    <property type="entry name" value="OS04G0446401 PROTEIN"/>
    <property type="match status" value="1"/>
</dbReference>
<feature type="compositionally biased region" description="Low complexity" evidence="1">
    <location>
        <begin position="755"/>
        <end position="771"/>
    </location>
</feature>
<feature type="domain" description="WH2" evidence="2">
    <location>
        <begin position="3"/>
        <end position="20"/>
    </location>
</feature>
<feature type="region of interest" description="Disordered" evidence="1">
    <location>
        <begin position="150"/>
        <end position="224"/>
    </location>
</feature>
<evidence type="ECO:0000313" key="3">
    <source>
        <dbReference type="Proteomes" id="UP000035681"/>
    </source>
</evidence>
<dbReference type="PROSITE" id="PS51082">
    <property type="entry name" value="WH2"/>
    <property type="match status" value="2"/>
</dbReference>
<feature type="compositionally biased region" description="Pro residues" evidence="1">
    <location>
        <begin position="62"/>
        <end position="84"/>
    </location>
</feature>
<dbReference type="InterPro" id="IPR003124">
    <property type="entry name" value="WH2_dom"/>
</dbReference>
<protein>
    <submittedName>
        <fullName evidence="4">WH2 domain-containing protein</fullName>
    </submittedName>
</protein>
<organism evidence="3 4">
    <name type="scientific">Strongyloides stercoralis</name>
    <name type="common">Threadworm</name>
    <dbReference type="NCBI Taxonomy" id="6248"/>
    <lineage>
        <taxon>Eukaryota</taxon>
        <taxon>Metazoa</taxon>
        <taxon>Ecdysozoa</taxon>
        <taxon>Nematoda</taxon>
        <taxon>Chromadorea</taxon>
        <taxon>Rhabditida</taxon>
        <taxon>Tylenchina</taxon>
        <taxon>Panagrolaimomorpha</taxon>
        <taxon>Strongyloidoidea</taxon>
        <taxon>Strongyloididae</taxon>
        <taxon>Strongyloides</taxon>
    </lineage>
</organism>
<evidence type="ECO:0000259" key="2">
    <source>
        <dbReference type="PROSITE" id="PS51082"/>
    </source>
</evidence>
<dbReference type="GO" id="GO:0003779">
    <property type="term" value="F:actin binding"/>
    <property type="evidence" value="ECO:0007669"/>
    <property type="project" value="InterPro"/>
</dbReference>
<dbReference type="SUPFAM" id="SSF101447">
    <property type="entry name" value="Formin homology 2 domain (FH2 domain)"/>
    <property type="match status" value="1"/>
</dbReference>
<dbReference type="WBParaSite" id="TCONS_00013136.p1">
    <property type="protein sequence ID" value="TCONS_00013136.p1"/>
    <property type="gene ID" value="XLOC_008937"/>
</dbReference>
<name>A0AAF5DL71_STRER</name>
<feature type="compositionally biased region" description="Low complexity" evidence="1">
    <location>
        <begin position="449"/>
        <end position="467"/>
    </location>
</feature>
<sequence>MFSGHPILAEIRQGTRLRPTKTVDKSKPVIVADGETLNTILDESKIPNKTPNCENSFSPKADGPPPPPPPPVPSLNIPPPPAPPVGGSLKPKTENKPVNTKFHNLGGKVTVNQDEFIKSIQHGFKLKPTVTNDKSGLIFDEEQLEIINAAKNQDASSDNSDNGKRKVLIEFKKPEENASAVTPQPPPPPPPPMNVPMPPPPPPSSGVGFPNNNHNVIKKPGKPITNPKLLALGGGTAANVDKDEFLNSIKGGFKLKKVEVNEKNQLYFDEEELQHLSKVRDETKASSSNLSCYTASSENLLNSSYATSTSSLHNGDNYSSTSSLLMDSSGSFEPVKKKEFKWKVRNVKEETPPAHIDAGWNEEEKKWNPEKIQDEIPKGSAKARIAMLAKLTGSNESLSSNGSSSVGKFKPSHLKKDLFEKKDDPTPTINENKNIRPVKKLDCSMFENNNNNNSNNNINNTKSNISNTDDKKVAKRFGERKGNIEDSFDFDGITLNDEEANEIMNEAMKLEEKPIPKPLDKSLYEAKFGGSTNSLTDSSIIDRKDRDITPKPLDKSLLTSPFYNNTNTELPTSAQPSPRTSPGRFDREELEAKFGGGQPINFTTNKDDSKQHNEVTIKIEPQKEEKKKVKKIVKKEKPLSSKLNILPVSKDETTKPQVAVNGKIKSNEELNVPLSIDTKNGSLKTGTVSAMRSHFQKSVTPSPQSNTLEAISPSVKARSLSPLAVETDGAISPSLSQYKTAPTSAVSYRTINTNSESSTPVSLSPVSSSDSINGRKNSDDNSKESFNVSSKFGRYNPKINNINSSKFEELRKSFNVKKDDNQLAPKLRVSSASPLSGEHIWKQAIKDKNSNKTVNNNNNNNNNNNISNGKEGITKNRAVPIRLTNEYKRFR</sequence>
<feature type="compositionally biased region" description="Polar residues" evidence="1">
    <location>
        <begin position="41"/>
        <end position="58"/>
    </location>
</feature>
<accession>A0AAF5DL71</accession>
<feature type="region of interest" description="Disordered" evidence="1">
    <location>
        <begin position="534"/>
        <end position="584"/>
    </location>
</feature>
<dbReference type="Proteomes" id="UP000035681">
    <property type="component" value="Unplaced"/>
</dbReference>
<evidence type="ECO:0000313" key="4">
    <source>
        <dbReference type="WBParaSite" id="TCONS_00013136.p1"/>
    </source>
</evidence>
<feature type="compositionally biased region" description="Polar residues" evidence="1">
    <location>
        <begin position="150"/>
        <end position="160"/>
    </location>
</feature>
<feature type="region of interest" description="Disordered" evidence="1">
    <location>
        <begin position="845"/>
        <end position="873"/>
    </location>
</feature>
<dbReference type="Pfam" id="PF02205">
    <property type="entry name" value="WH2"/>
    <property type="match status" value="3"/>
</dbReference>
<dbReference type="PANTHER" id="PTHR36721">
    <property type="entry name" value="PROLINE-RICH FAMILY PROTEIN"/>
    <property type="match status" value="1"/>
</dbReference>
<reference evidence="4" key="1">
    <citation type="submission" date="2024-02" db="UniProtKB">
        <authorList>
            <consortium name="WormBaseParasite"/>
        </authorList>
    </citation>
    <scope>IDENTIFICATION</scope>
</reference>
<feature type="region of interest" description="Disordered" evidence="1">
    <location>
        <begin position="449"/>
        <end position="470"/>
    </location>
</feature>
<feature type="domain" description="WH2" evidence="2">
    <location>
        <begin position="241"/>
        <end position="258"/>
    </location>
</feature>
<feature type="region of interest" description="Disordered" evidence="1">
    <location>
        <begin position="593"/>
        <end position="612"/>
    </location>
</feature>
<feature type="compositionally biased region" description="Pro residues" evidence="1">
    <location>
        <begin position="183"/>
        <end position="204"/>
    </location>
</feature>
<feature type="region of interest" description="Disordered" evidence="1">
    <location>
        <begin position="41"/>
        <end position="106"/>
    </location>
</feature>
<dbReference type="SMART" id="SM00246">
    <property type="entry name" value="WH2"/>
    <property type="match status" value="3"/>
</dbReference>
<feature type="compositionally biased region" description="Polar residues" evidence="1">
    <location>
        <begin position="557"/>
        <end position="580"/>
    </location>
</feature>